<evidence type="ECO:0000313" key="2">
    <source>
        <dbReference type="EMBL" id="NCI48390.1"/>
    </source>
</evidence>
<feature type="transmembrane region" description="Helical" evidence="1">
    <location>
        <begin position="6"/>
        <end position="31"/>
    </location>
</feature>
<keyword evidence="3" id="KW-1185">Reference proteome</keyword>
<evidence type="ECO:0000313" key="3">
    <source>
        <dbReference type="Proteomes" id="UP000753802"/>
    </source>
</evidence>
<evidence type="ECO:0000256" key="1">
    <source>
        <dbReference type="SAM" id="Phobius"/>
    </source>
</evidence>
<keyword evidence="1" id="KW-0812">Transmembrane</keyword>
<dbReference type="Proteomes" id="UP000753802">
    <property type="component" value="Unassembled WGS sequence"/>
</dbReference>
<protein>
    <submittedName>
        <fullName evidence="2">Uncharacterized protein</fullName>
    </submittedName>
</protein>
<dbReference type="EMBL" id="JAACJS010000002">
    <property type="protein sequence ID" value="NCI48390.1"/>
    <property type="molecule type" value="Genomic_DNA"/>
</dbReference>
<comment type="caution">
    <text evidence="2">The sequence shown here is derived from an EMBL/GenBank/DDBJ whole genome shotgun (WGS) entry which is preliminary data.</text>
</comment>
<accession>A0ABW9ZPD9</accession>
<keyword evidence="1" id="KW-0472">Membrane</keyword>
<name>A0ABW9ZPD9_9BACT</name>
<feature type="transmembrane region" description="Helical" evidence="1">
    <location>
        <begin position="320"/>
        <end position="347"/>
    </location>
</feature>
<dbReference type="RefSeq" id="WP_161816721.1">
    <property type="nucleotide sequence ID" value="NZ_JAACJS010000002.1"/>
</dbReference>
<reference evidence="2 3" key="1">
    <citation type="submission" date="2020-01" db="EMBL/GenBank/DDBJ databases">
        <title>Genome analysis.</title>
        <authorList>
            <person name="Wu S."/>
            <person name="Wang G."/>
        </authorList>
    </citation>
    <scope>NUCLEOTIDE SEQUENCE [LARGE SCALE GENOMIC DNA]</scope>
    <source>
        <strain evidence="2 3">SYL130</strain>
    </source>
</reference>
<keyword evidence="1" id="KW-1133">Transmembrane helix</keyword>
<organism evidence="2 3">
    <name type="scientific">Sediminibacterium roseum</name>
    <dbReference type="NCBI Taxonomy" id="1978412"/>
    <lineage>
        <taxon>Bacteria</taxon>
        <taxon>Pseudomonadati</taxon>
        <taxon>Bacteroidota</taxon>
        <taxon>Chitinophagia</taxon>
        <taxon>Chitinophagales</taxon>
        <taxon>Chitinophagaceae</taxon>
        <taxon>Sediminibacterium</taxon>
    </lineage>
</organism>
<feature type="transmembrane region" description="Helical" evidence="1">
    <location>
        <begin position="186"/>
        <end position="210"/>
    </location>
</feature>
<proteinExistence type="predicted"/>
<gene>
    <name evidence="2" type="ORF">GWC95_00555</name>
</gene>
<sequence>MSGFPILDLVVGIIFVYFLLSIVSSSMIEIVMTATKLRGKMLRDWLLNIFDKDVTVGSKKIKLGQAIMDHCGTTALSPRGVAPSYIDAKNFTAALLEKVLHDPNDPNSIPSDIDGVIAGLKKTDALPDEVKGILIGYALETKDTYKSLSLKISGELEMFNKKIENWYDTNMERVSGALKTRHTRKFTLWIAIVLVVLLNADSISISKYLYKNPEARMELATQAYASANSDSVKAQVQGIIDRNNKRKAETEAARASADTAKSNSAGPDAAQKATDTLSMKQLTDSISTQIVTIKSTKAILDDAIPLGWNNHVFLTAENRFSIWLVLSKIAGLGMTVLAIMMGAPFWFDVLNKVSNMRSAGSKPPSSTNTK</sequence>